<protein>
    <submittedName>
        <fullName evidence="1">Uncharacterized protein</fullName>
    </submittedName>
</protein>
<reference evidence="2" key="1">
    <citation type="journal article" date="2019" name="Int. J. Syst. Evol. Microbiol.">
        <title>The Global Catalogue of Microorganisms (GCM) 10K type strain sequencing project: providing services to taxonomists for standard genome sequencing and annotation.</title>
        <authorList>
            <consortium name="The Broad Institute Genomics Platform"/>
            <consortium name="The Broad Institute Genome Sequencing Center for Infectious Disease"/>
            <person name="Wu L."/>
            <person name="Ma J."/>
        </authorList>
    </citation>
    <scope>NUCLEOTIDE SEQUENCE [LARGE SCALE GENOMIC DNA]</scope>
    <source>
        <strain evidence="2">JCM 16014</strain>
    </source>
</reference>
<evidence type="ECO:0000313" key="1">
    <source>
        <dbReference type="EMBL" id="GAA2018969.1"/>
    </source>
</evidence>
<proteinExistence type="predicted"/>
<organism evidence="1 2">
    <name type="scientific">Catenulispora yoronensis</name>
    <dbReference type="NCBI Taxonomy" id="450799"/>
    <lineage>
        <taxon>Bacteria</taxon>
        <taxon>Bacillati</taxon>
        <taxon>Actinomycetota</taxon>
        <taxon>Actinomycetes</taxon>
        <taxon>Catenulisporales</taxon>
        <taxon>Catenulisporaceae</taxon>
        <taxon>Catenulispora</taxon>
    </lineage>
</organism>
<dbReference type="Proteomes" id="UP001500751">
    <property type="component" value="Unassembled WGS sequence"/>
</dbReference>
<comment type="caution">
    <text evidence="1">The sequence shown here is derived from an EMBL/GenBank/DDBJ whole genome shotgun (WGS) entry which is preliminary data.</text>
</comment>
<gene>
    <name evidence="1" type="ORF">GCM10009839_14070</name>
</gene>
<sequence length="222" mass="23493">MADDDGKRKFDELVRLKAAFWVADRRCSWLADQPGEDDALNAARAQRSEIVVEMYSHSWWASAGPRYPADQKVIAAARPLTTKTLDWAFPSAEFAAASGTVALRDLDPERDLAQGPLTAGIVVEGTFTAVGDGTLVALEGDPFAEATVLADAKPEQEIAFTVEGMCTLAADHDASTASIEVLKITAAKPALAEDGAAIIRWIVNTALGTPGAGLWEAVTPAI</sequence>
<dbReference type="EMBL" id="BAAAQN010000006">
    <property type="protein sequence ID" value="GAA2018969.1"/>
    <property type="molecule type" value="Genomic_DNA"/>
</dbReference>
<keyword evidence="2" id="KW-1185">Reference proteome</keyword>
<dbReference type="RefSeq" id="WP_344664682.1">
    <property type="nucleotide sequence ID" value="NZ_BAAAQN010000006.1"/>
</dbReference>
<evidence type="ECO:0000313" key="2">
    <source>
        <dbReference type="Proteomes" id="UP001500751"/>
    </source>
</evidence>
<accession>A0ABP5F756</accession>
<name>A0ABP5F756_9ACTN</name>